<feature type="transmembrane region" description="Helical" evidence="1">
    <location>
        <begin position="243"/>
        <end position="265"/>
    </location>
</feature>
<dbReference type="OrthoDB" id="9943337at2"/>
<evidence type="ECO:0000256" key="2">
    <source>
        <dbReference type="SAM" id="SignalP"/>
    </source>
</evidence>
<keyword evidence="1" id="KW-0812">Transmembrane</keyword>
<dbReference type="GeneID" id="92759619"/>
<gene>
    <name evidence="3" type="ORF">I6I10_11810</name>
    <name evidence="4" type="ORF">I6J21_04310</name>
</gene>
<keyword evidence="1" id="KW-1133">Transmembrane helix</keyword>
<accession>A0A7T4EEX0</accession>
<evidence type="ECO:0000313" key="3">
    <source>
        <dbReference type="EMBL" id="QQB46116.1"/>
    </source>
</evidence>
<feature type="chain" id="PRO_5034435037" evidence="2">
    <location>
        <begin position="24"/>
        <end position="269"/>
    </location>
</feature>
<keyword evidence="2" id="KW-0732">Signal</keyword>
<dbReference type="Proteomes" id="UP000617681">
    <property type="component" value="Chromosome"/>
</dbReference>
<dbReference type="EMBL" id="CP066007">
    <property type="protein sequence ID" value="QQB46116.1"/>
    <property type="molecule type" value="Genomic_DNA"/>
</dbReference>
<keyword evidence="1" id="KW-0472">Membrane</keyword>
<sequence>MKFSFTAALATATLALCAPVASAYDVNVGIDPQFGPVCQITDSSGAQSVLKDQSDAVVRMNSDIRTGLRNDLPSGVRKNFNVVDRLTDLQMQEQEIADDDINAGQKAFTELENSATAAGWNQQELNIASYPAPEEQIPTLLIPQAQASQFLESDNLYKTLAESTLSSNGQVLQMMSDRGAKVASKAIGTLNSRMQKVTEGSDDAALRSSLQLCADGVSAQDGAYDASVTQRLPLTGGFGSGSAAGLAGLAGIALLLVVCLTVGGAKLHN</sequence>
<dbReference type="Proteomes" id="UP000596145">
    <property type="component" value="Chromosome"/>
</dbReference>
<proteinExistence type="predicted"/>
<name>A0A7T4EEX0_9CORY</name>
<organism evidence="3 5">
    <name type="scientific">Corynebacterium glucuronolyticum</name>
    <dbReference type="NCBI Taxonomy" id="39791"/>
    <lineage>
        <taxon>Bacteria</taxon>
        <taxon>Bacillati</taxon>
        <taxon>Actinomycetota</taxon>
        <taxon>Actinomycetes</taxon>
        <taxon>Mycobacteriales</taxon>
        <taxon>Corynebacteriaceae</taxon>
        <taxon>Corynebacterium</taxon>
    </lineage>
</organism>
<feature type="signal peptide" evidence="2">
    <location>
        <begin position="1"/>
        <end position="23"/>
    </location>
</feature>
<dbReference type="AlphaFoldDB" id="A0A7T4EEX0"/>
<protein>
    <submittedName>
        <fullName evidence="3">Uncharacterized protein</fullName>
    </submittedName>
</protein>
<evidence type="ECO:0000313" key="4">
    <source>
        <dbReference type="EMBL" id="QRP71371.1"/>
    </source>
</evidence>
<dbReference type="RefSeq" id="WP_005391787.1">
    <property type="nucleotide sequence ID" value="NZ_CP066007.1"/>
</dbReference>
<evidence type="ECO:0000313" key="5">
    <source>
        <dbReference type="Proteomes" id="UP000596145"/>
    </source>
</evidence>
<dbReference type="EMBL" id="CP069534">
    <property type="protein sequence ID" value="QRP71371.1"/>
    <property type="molecule type" value="Genomic_DNA"/>
</dbReference>
<evidence type="ECO:0000256" key="1">
    <source>
        <dbReference type="SAM" id="Phobius"/>
    </source>
</evidence>
<reference evidence="3 5" key="1">
    <citation type="submission" date="2020-12" db="EMBL/GenBank/DDBJ databases">
        <title>FDA dAtabase for Regulatory Grade micrObial Sequences (FDA-ARGOS): Supporting development and validation of Infectious Disease Dx tests.</title>
        <authorList>
            <person name="Sproer C."/>
            <person name="Gronow S."/>
            <person name="Severitt S."/>
            <person name="Schroder I."/>
            <person name="Tallon L."/>
            <person name="Sadzewicz L."/>
            <person name="Zhao X."/>
            <person name="Boylan J."/>
            <person name="Ott S."/>
            <person name="Bowen H."/>
            <person name="Vavikolanu K."/>
            <person name="Mehta A."/>
            <person name="Aluvathingal J."/>
            <person name="Nadendla S."/>
            <person name="Lowell S."/>
            <person name="Myers T."/>
            <person name="Yan Y."/>
            <person name="Sichtig H."/>
        </authorList>
    </citation>
    <scope>NUCLEOTIDE SEQUENCE [LARGE SCALE GENOMIC DNA]</scope>
    <source>
        <strain evidence="3 5">FDAARGOS_1053</strain>
        <strain evidence="4">FDAARGOS_1191</strain>
    </source>
</reference>